<sequence length="576" mass="64194">MKSLLSGVLLLLTGCCVLVACNPSAKPSAAVRIRWSNDPGSLDPLVSATPQATEVINLLHCSLLMGEPDQQQVIPWLADSLPRIRQRGPLTLLQYRLRPQATWDNGTPVLARDVAFTLRLLNCPGLPTEFSRTQYGDILDVELDASDPRRFTLVRASSSLDMVLASGDFAILPEYSLDPTGQLRAVPLPLLRTDTAAATRQYPTIRAFAARYRQAHVGQHPERLPGCGPYKVAAWQPNQYLRLQRKARWWADRLAQPAYWLQAQAAKLEYRIIPDDATATLALRRGNLDLYSMPSVRIFTQLKTSADSSHFSFATADTYESTMVGFNTERAFLADARTRRALTLLFDVPRLIQATQPGLAYRSPSIISPRDRHAFNDSLTVDRFSPEQAVNLLQQAGWRRKADGTWWKGQTGPLALSLSYRSQATDHETAALQFLEAATKLGIAVRLRPTEASLLQQQLTAGSVDMFIRTISGTPFGYNFMPILHSQGIGLFNFTRFSSPESDQLIEAISAASQPAERNQLVRRFQRLLQQEAPITVLYFSRNRLVASRRLQPVRATSVRPGYDALHLKLATSSAR</sequence>
<evidence type="ECO:0000256" key="4">
    <source>
        <dbReference type="SAM" id="SignalP"/>
    </source>
</evidence>
<dbReference type="InterPro" id="IPR000914">
    <property type="entry name" value="SBP_5_dom"/>
</dbReference>
<feature type="domain" description="Solute-binding protein family 5" evidence="5">
    <location>
        <begin position="73"/>
        <end position="481"/>
    </location>
</feature>
<feature type="chain" id="PRO_5045386911" evidence="4">
    <location>
        <begin position="21"/>
        <end position="576"/>
    </location>
</feature>
<dbReference type="PROSITE" id="PS51257">
    <property type="entry name" value="PROKAR_LIPOPROTEIN"/>
    <property type="match status" value="1"/>
</dbReference>
<comment type="similarity">
    <text evidence="1">Belongs to the bacterial solute-binding protein 5 family.</text>
</comment>
<dbReference type="Pfam" id="PF00496">
    <property type="entry name" value="SBP_bac_5"/>
    <property type="match status" value="1"/>
</dbReference>
<organism evidence="6 7">
    <name type="scientific">Hymenobacter canadensis</name>
    <dbReference type="NCBI Taxonomy" id="2999067"/>
    <lineage>
        <taxon>Bacteria</taxon>
        <taxon>Pseudomonadati</taxon>
        <taxon>Bacteroidota</taxon>
        <taxon>Cytophagia</taxon>
        <taxon>Cytophagales</taxon>
        <taxon>Hymenobacteraceae</taxon>
        <taxon>Hymenobacter</taxon>
    </lineage>
</organism>
<dbReference type="InterPro" id="IPR039424">
    <property type="entry name" value="SBP_5"/>
</dbReference>
<dbReference type="EMBL" id="CP114767">
    <property type="protein sequence ID" value="WBA40431.1"/>
    <property type="molecule type" value="Genomic_DNA"/>
</dbReference>
<dbReference type="Proteomes" id="UP001211005">
    <property type="component" value="Chromosome"/>
</dbReference>
<dbReference type="InterPro" id="IPR030678">
    <property type="entry name" value="Peptide/Ni-bd"/>
</dbReference>
<evidence type="ECO:0000313" key="6">
    <source>
        <dbReference type="EMBL" id="WBA40431.1"/>
    </source>
</evidence>
<dbReference type="RefSeq" id="WP_269558537.1">
    <property type="nucleotide sequence ID" value="NZ_CP114767.1"/>
</dbReference>
<dbReference type="Gene3D" id="3.40.190.10">
    <property type="entry name" value="Periplasmic binding protein-like II"/>
    <property type="match status" value="1"/>
</dbReference>
<proteinExistence type="inferred from homology"/>
<reference evidence="6 7" key="1">
    <citation type="submission" date="2022-12" db="EMBL/GenBank/DDBJ databases">
        <title>Hymenobacter canadensis sp. nov. isolated from lake water of the Cambridge Bay, Canada.</title>
        <authorList>
            <person name="Kim W.H."/>
            <person name="Lee Y.M."/>
        </authorList>
    </citation>
    <scope>NUCLEOTIDE SEQUENCE [LARGE SCALE GENOMIC DNA]</scope>
    <source>
        <strain evidence="6 7">PAMC 29467</strain>
    </source>
</reference>
<dbReference type="Gene3D" id="3.10.105.10">
    <property type="entry name" value="Dipeptide-binding Protein, Domain 3"/>
    <property type="match status" value="1"/>
</dbReference>
<feature type="signal peptide" evidence="4">
    <location>
        <begin position="1"/>
        <end position="20"/>
    </location>
</feature>
<evidence type="ECO:0000256" key="1">
    <source>
        <dbReference type="ARBA" id="ARBA00005695"/>
    </source>
</evidence>
<gene>
    <name evidence="6" type="ORF">O3303_11375</name>
</gene>
<evidence type="ECO:0000259" key="5">
    <source>
        <dbReference type="Pfam" id="PF00496"/>
    </source>
</evidence>
<evidence type="ECO:0000256" key="2">
    <source>
        <dbReference type="ARBA" id="ARBA00022448"/>
    </source>
</evidence>
<dbReference type="PIRSF" id="PIRSF002741">
    <property type="entry name" value="MppA"/>
    <property type="match status" value="1"/>
</dbReference>
<keyword evidence="3 4" id="KW-0732">Signal</keyword>
<evidence type="ECO:0000313" key="7">
    <source>
        <dbReference type="Proteomes" id="UP001211005"/>
    </source>
</evidence>
<keyword evidence="2" id="KW-0813">Transport</keyword>
<evidence type="ECO:0000256" key="3">
    <source>
        <dbReference type="ARBA" id="ARBA00022729"/>
    </source>
</evidence>
<protein>
    <submittedName>
        <fullName evidence="6">ABC transporter substrate-binding protein</fullName>
    </submittedName>
</protein>
<accession>A0ABY7LJ04</accession>
<dbReference type="PANTHER" id="PTHR30290:SF9">
    <property type="entry name" value="OLIGOPEPTIDE-BINDING PROTEIN APPA"/>
    <property type="match status" value="1"/>
</dbReference>
<dbReference type="PANTHER" id="PTHR30290">
    <property type="entry name" value="PERIPLASMIC BINDING COMPONENT OF ABC TRANSPORTER"/>
    <property type="match status" value="1"/>
</dbReference>
<keyword evidence="7" id="KW-1185">Reference proteome</keyword>
<name>A0ABY7LJ04_9BACT</name>
<dbReference type="SUPFAM" id="SSF53850">
    <property type="entry name" value="Periplasmic binding protein-like II"/>
    <property type="match status" value="1"/>
</dbReference>